<sequence length="373" mass="42523">MRLGGNGVWRTIAASHHPKPQSTWAAGRKDPTNMKLKTLCMISALILESTVAVLAVPDDECNDEFPARENCEFDEVCEDAFCKHNEYVTCYMNRCGTCEAVFRGYDNFTVNCNQLTPKCRLMHLEMLNKRRTGTILPGGRLEIEYDPECDGNGMFKPKQCDDDSNLCWCVDSAGVRVTDKTGDDPKCDRLVRVHLIDILFTFKVEFTPLARTKDAIRRQLVFKLVKEYTLDTTQILEISIQELSQEVSIRLTENGTKDPVDVATVAYYIERDLKNNKFGLEVDGRNLEVERDSIKVLFFDNEPPRMNMKTISPGFAAIIIVIALAILTGIAVFVVVRRRAEQEKKRFQFEVIEGQGQDDYHLAQRETMAYFVM</sequence>
<dbReference type="Pfam" id="PF00086">
    <property type="entry name" value="Thyroglobulin_1"/>
    <property type="match status" value="1"/>
</dbReference>
<reference evidence="5" key="1">
    <citation type="submission" date="2021-01" db="EMBL/GenBank/DDBJ databases">
        <authorList>
            <person name="Zahm M."/>
            <person name="Roques C."/>
            <person name="Cabau C."/>
            <person name="Klopp C."/>
            <person name="Donnadieu C."/>
            <person name="Jouanno E."/>
            <person name="Lampietro C."/>
            <person name="Louis A."/>
            <person name="Herpin A."/>
            <person name="Echchiki A."/>
            <person name="Berthelot C."/>
            <person name="Parey E."/>
            <person name="Roest-Crollius H."/>
            <person name="Braasch I."/>
            <person name="Postlethwait J."/>
            <person name="Bobe J."/>
            <person name="Montfort J."/>
            <person name="Bouchez O."/>
            <person name="Begum T."/>
            <person name="Mejri S."/>
            <person name="Adams A."/>
            <person name="Chen W.-J."/>
            <person name="Guiguen Y."/>
        </authorList>
    </citation>
    <scope>NUCLEOTIDE SEQUENCE</scope>
    <source>
        <tissue evidence="5">Blood</tissue>
    </source>
</reference>
<accession>A0A8T3DGS3</accession>
<evidence type="ECO:0000256" key="2">
    <source>
        <dbReference type="PROSITE-ProRule" id="PRU00500"/>
    </source>
</evidence>
<feature type="domain" description="Thyroglobulin type-1" evidence="4">
    <location>
        <begin position="116"/>
        <end position="187"/>
    </location>
</feature>
<dbReference type="AlphaFoldDB" id="A0A8T3DGS3"/>
<dbReference type="GO" id="GO:0016020">
    <property type="term" value="C:membrane"/>
    <property type="evidence" value="ECO:0007669"/>
    <property type="project" value="InterPro"/>
</dbReference>
<evidence type="ECO:0000256" key="1">
    <source>
        <dbReference type="ARBA" id="ARBA00023157"/>
    </source>
</evidence>
<dbReference type="EMBL" id="JAERUA010000009">
    <property type="protein sequence ID" value="KAI1895336.1"/>
    <property type="molecule type" value="Genomic_DNA"/>
</dbReference>
<keyword evidence="6" id="KW-1185">Reference proteome</keyword>
<comment type="caution">
    <text evidence="2">Lacks conserved residue(s) required for the propagation of feature annotation.</text>
</comment>
<evidence type="ECO:0000313" key="5">
    <source>
        <dbReference type="EMBL" id="KAI1895336.1"/>
    </source>
</evidence>
<keyword evidence="3" id="KW-0812">Transmembrane</keyword>
<dbReference type="InterPro" id="IPR043406">
    <property type="entry name" value="EPCAM/Trop-2"/>
</dbReference>
<feature type="disulfide bond" evidence="2">
    <location>
        <begin position="160"/>
        <end position="167"/>
    </location>
</feature>
<keyword evidence="1 2" id="KW-1015">Disulfide bond</keyword>
<dbReference type="SMART" id="SM00211">
    <property type="entry name" value="TY"/>
    <property type="match status" value="1"/>
</dbReference>
<dbReference type="OrthoDB" id="8953056at2759"/>
<evidence type="ECO:0000259" key="4">
    <source>
        <dbReference type="PROSITE" id="PS51162"/>
    </source>
</evidence>
<feature type="transmembrane region" description="Helical" evidence="3">
    <location>
        <begin position="314"/>
        <end position="336"/>
    </location>
</feature>
<dbReference type="PANTHER" id="PTHR14168">
    <property type="entry name" value="TUMOR-ASSOCIATED CALCIUM SIGNAL TRANSDUCER"/>
    <property type="match status" value="1"/>
</dbReference>
<protein>
    <recommendedName>
        <fullName evidence="4">Thyroglobulin type-1 domain-containing protein</fullName>
    </recommendedName>
</protein>
<dbReference type="Gene3D" id="4.10.800.10">
    <property type="entry name" value="Thyroglobulin type-1"/>
    <property type="match status" value="1"/>
</dbReference>
<dbReference type="PANTHER" id="PTHR14168:SF4">
    <property type="entry name" value="EPITHELIAL CELL ADHESION MOLECULE PRECURSOR"/>
    <property type="match status" value="1"/>
</dbReference>
<dbReference type="Pfam" id="PF21283">
    <property type="entry name" value="EPCAM-Trop-2_C"/>
    <property type="match status" value="1"/>
</dbReference>
<dbReference type="SUPFAM" id="SSF57610">
    <property type="entry name" value="Thyroglobulin type-1 domain"/>
    <property type="match status" value="1"/>
</dbReference>
<name>A0A8T3DGS3_9TELE</name>
<dbReference type="InterPro" id="IPR000716">
    <property type="entry name" value="Thyroglobulin_1"/>
</dbReference>
<proteinExistence type="predicted"/>
<dbReference type="PROSITE" id="PS00484">
    <property type="entry name" value="THYROGLOBULIN_1_1"/>
    <property type="match status" value="1"/>
</dbReference>
<dbReference type="InterPro" id="IPR049420">
    <property type="entry name" value="EPCAM-Trop-2_C"/>
</dbReference>
<keyword evidence="3" id="KW-0472">Membrane</keyword>
<evidence type="ECO:0000256" key="3">
    <source>
        <dbReference type="SAM" id="Phobius"/>
    </source>
</evidence>
<keyword evidence="3" id="KW-1133">Transmembrane helix</keyword>
<organism evidence="5 6">
    <name type="scientific">Albula goreensis</name>
    <dbReference type="NCBI Taxonomy" id="1534307"/>
    <lineage>
        <taxon>Eukaryota</taxon>
        <taxon>Metazoa</taxon>
        <taxon>Chordata</taxon>
        <taxon>Craniata</taxon>
        <taxon>Vertebrata</taxon>
        <taxon>Euteleostomi</taxon>
        <taxon>Actinopterygii</taxon>
        <taxon>Neopterygii</taxon>
        <taxon>Teleostei</taxon>
        <taxon>Albuliformes</taxon>
        <taxon>Albulidae</taxon>
        <taxon>Albula</taxon>
    </lineage>
</organism>
<dbReference type="Proteomes" id="UP000829720">
    <property type="component" value="Unassembled WGS sequence"/>
</dbReference>
<dbReference type="PROSITE" id="PS51162">
    <property type="entry name" value="THYROGLOBULIN_1_2"/>
    <property type="match status" value="1"/>
</dbReference>
<comment type="caution">
    <text evidence="5">The sequence shown here is derived from an EMBL/GenBank/DDBJ whole genome shotgun (WGS) entry which is preliminary data.</text>
</comment>
<dbReference type="CDD" id="cd00191">
    <property type="entry name" value="TY"/>
    <property type="match status" value="1"/>
</dbReference>
<gene>
    <name evidence="5" type="ORF">AGOR_G00105250</name>
</gene>
<dbReference type="InterPro" id="IPR036857">
    <property type="entry name" value="Thyroglobulin_1_sf"/>
</dbReference>
<evidence type="ECO:0000313" key="6">
    <source>
        <dbReference type="Proteomes" id="UP000829720"/>
    </source>
</evidence>